<sequence>MVYDCDFKIGDSVIVARNTHPAFKNKKRFYKKHFIGNKATIIKIDERIDCFQATLKFKDEEIEKINVDAGKYLFITRDLDKI</sequence>
<accession>A0A1S8LD97</accession>
<protein>
    <submittedName>
        <fullName evidence="1">Uncharacterized protein</fullName>
    </submittedName>
</protein>
<dbReference type="Proteomes" id="UP000190951">
    <property type="component" value="Chromosome"/>
</dbReference>
<proteinExistence type="predicted"/>
<name>A0A1S8LD97_9CLOT</name>
<evidence type="ECO:0000313" key="2">
    <source>
        <dbReference type="Proteomes" id="UP000190951"/>
    </source>
</evidence>
<dbReference type="STRING" id="84029.CROST_11450"/>
<dbReference type="RefSeq" id="WP_077834962.1">
    <property type="nucleotide sequence ID" value="NZ_CP096983.1"/>
</dbReference>
<reference evidence="1 2" key="1">
    <citation type="submission" date="2022-04" db="EMBL/GenBank/DDBJ databases">
        <title>Genome sequence of C. roseum typestrain.</title>
        <authorList>
            <person name="Poehlein A."/>
            <person name="Schoch T."/>
            <person name="Duerre P."/>
            <person name="Daniel R."/>
        </authorList>
    </citation>
    <scope>NUCLEOTIDE SEQUENCE [LARGE SCALE GENOMIC DNA]</scope>
    <source>
        <strain evidence="1 2">DSM 7320</strain>
    </source>
</reference>
<dbReference type="KEGG" id="crw:CROST_016770"/>
<dbReference type="EMBL" id="CP096983">
    <property type="protein sequence ID" value="URZ10961.1"/>
    <property type="molecule type" value="Genomic_DNA"/>
</dbReference>
<dbReference type="AlphaFoldDB" id="A0A1S8LD97"/>
<organism evidence="1 2">
    <name type="scientific">Clostridium felsineum</name>
    <dbReference type="NCBI Taxonomy" id="36839"/>
    <lineage>
        <taxon>Bacteria</taxon>
        <taxon>Bacillati</taxon>
        <taxon>Bacillota</taxon>
        <taxon>Clostridia</taxon>
        <taxon>Eubacteriales</taxon>
        <taxon>Clostridiaceae</taxon>
        <taxon>Clostridium</taxon>
    </lineage>
</organism>
<keyword evidence="2" id="KW-1185">Reference proteome</keyword>
<evidence type="ECO:0000313" key="1">
    <source>
        <dbReference type="EMBL" id="URZ10961.1"/>
    </source>
</evidence>
<gene>
    <name evidence="1" type="ORF">CROST_016770</name>
</gene>